<dbReference type="GeneTree" id="ENSGT00970000196806"/>
<keyword evidence="3" id="KW-1185">Reference proteome</keyword>
<dbReference type="InParanoid" id="A0A4W3KFX7"/>
<feature type="region of interest" description="Disordered" evidence="1">
    <location>
        <begin position="1"/>
        <end position="33"/>
    </location>
</feature>
<reference evidence="2" key="5">
    <citation type="submission" date="2025-09" db="UniProtKB">
        <authorList>
            <consortium name="Ensembl"/>
        </authorList>
    </citation>
    <scope>IDENTIFICATION</scope>
</reference>
<evidence type="ECO:0000313" key="3">
    <source>
        <dbReference type="Proteomes" id="UP000314986"/>
    </source>
</evidence>
<dbReference type="AlphaFoldDB" id="A0A4W3KFX7"/>
<sequence>MTKSRYRSRRSRQRKRCGRRTMRKTRCRGGRRRRRRIISRRPRHATFRRRVQKIVHVKRCSKPREDMDTKLKAKTNKRLNESLKQHRMPLRLTI</sequence>
<dbReference type="Ensembl" id="ENSCMIT00000046298.1">
    <property type="protein sequence ID" value="ENSCMIP00000045645.1"/>
    <property type="gene ID" value="ENSCMIG00000018813.1"/>
</dbReference>
<dbReference type="Proteomes" id="UP000314986">
    <property type="component" value="Unassembled WGS sequence"/>
</dbReference>
<evidence type="ECO:0000313" key="2">
    <source>
        <dbReference type="Ensembl" id="ENSCMIP00000045645.1"/>
    </source>
</evidence>
<name>A0A4W3KFX7_CALMI</name>
<evidence type="ECO:0000256" key="1">
    <source>
        <dbReference type="SAM" id="MobiDB-lite"/>
    </source>
</evidence>
<protein>
    <submittedName>
        <fullName evidence="2">Uncharacterized protein</fullName>
    </submittedName>
</protein>
<organism evidence="2 3">
    <name type="scientific">Callorhinchus milii</name>
    <name type="common">Ghost shark</name>
    <dbReference type="NCBI Taxonomy" id="7868"/>
    <lineage>
        <taxon>Eukaryota</taxon>
        <taxon>Metazoa</taxon>
        <taxon>Chordata</taxon>
        <taxon>Craniata</taxon>
        <taxon>Vertebrata</taxon>
        <taxon>Chondrichthyes</taxon>
        <taxon>Holocephali</taxon>
        <taxon>Chimaeriformes</taxon>
        <taxon>Callorhinchidae</taxon>
        <taxon>Callorhinchus</taxon>
    </lineage>
</organism>
<proteinExistence type="predicted"/>
<reference evidence="2" key="4">
    <citation type="submission" date="2025-08" db="UniProtKB">
        <authorList>
            <consortium name="Ensembl"/>
        </authorList>
    </citation>
    <scope>IDENTIFICATION</scope>
</reference>
<accession>A0A4W3KFX7</accession>
<reference evidence="3" key="2">
    <citation type="journal article" date="2007" name="PLoS Biol.">
        <title>Survey sequencing and comparative analysis of the elephant shark (Callorhinchus milii) genome.</title>
        <authorList>
            <person name="Venkatesh B."/>
            <person name="Kirkness E.F."/>
            <person name="Loh Y.H."/>
            <person name="Halpern A.L."/>
            <person name="Lee A.P."/>
            <person name="Johnson J."/>
            <person name="Dandona N."/>
            <person name="Viswanathan L.D."/>
            <person name="Tay A."/>
            <person name="Venter J.C."/>
            <person name="Strausberg R.L."/>
            <person name="Brenner S."/>
        </authorList>
    </citation>
    <scope>NUCLEOTIDE SEQUENCE [LARGE SCALE GENOMIC DNA]</scope>
</reference>
<reference evidence="3" key="3">
    <citation type="journal article" date="2014" name="Nature">
        <title>Elephant shark genome provides unique insights into gnathostome evolution.</title>
        <authorList>
            <consortium name="International Elephant Shark Genome Sequencing Consortium"/>
            <person name="Venkatesh B."/>
            <person name="Lee A.P."/>
            <person name="Ravi V."/>
            <person name="Maurya A.K."/>
            <person name="Lian M.M."/>
            <person name="Swann J.B."/>
            <person name="Ohta Y."/>
            <person name="Flajnik M.F."/>
            <person name="Sutoh Y."/>
            <person name="Kasahara M."/>
            <person name="Hoon S."/>
            <person name="Gangu V."/>
            <person name="Roy S.W."/>
            <person name="Irimia M."/>
            <person name="Korzh V."/>
            <person name="Kondrychyn I."/>
            <person name="Lim Z.W."/>
            <person name="Tay B.H."/>
            <person name="Tohari S."/>
            <person name="Kong K.W."/>
            <person name="Ho S."/>
            <person name="Lorente-Galdos B."/>
            <person name="Quilez J."/>
            <person name="Marques-Bonet T."/>
            <person name="Raney B.J."/>
            <person name="Ingham P.W."/>
            <person name="Tay A."/>
            <person name="Hillier L.W."/>
            <person name="Minx P."/>
            <person name="Boehm T."/>
            <person name="Wilson R.K."/>
            <person name="Brenner S."/>
            <person name="Warren W.C."/>
        </authorList>
    </citation>
    <scope>NUCLEOTIDE SEQUENCE [LARGE SCALE GENOMIC DNA]</scope>
</reference>
<reference evidence="3" key="1">
    <citation type="journal article" date="2006" name="Science">
        <title>Ancient noncoding elements conserved in the human genome.</title>
        <authorList>
            <person name="Venkatesh B."/>
            <person name="Kirkness E.F."/>
            <person name="Loh Y.H."/>
            <person name="Halpern A.L."/>
            <person name="Lee A.P."/>
            <person name="Johnson J."/>
            <person name="Dandona N."/>
            <person name="Viswanathan L.D."/>
            <person name="Tay A."/>
            <person name="Venter J.C."/>
            <person name="Strausberg R.L."/>
            <person name="Brenner S."/>
        </authorList>
    </citation>
    <scope>NUCLEOTIDE SEQUENCE [LARGE SCALE GENOMIC DNA]</scope>
</reference>